<evidence type="ECO:0000256" key="1">
    <source>
        <dbReference type="ARBA" id="ARBA00009184"/>
    </source>
</evidence>
<dbReference type="GO" id="GO:0046872">
    <property type="term" value="F:metal ion binding"/>
    <property type="evidence" value="ECO:0007669"/>
    <property type="project" value="UniProtKB-KW"/>
</dbReference>
<name>A0A2V4VLR2_PAEBA</name>
<dbReference type="GO" id="GO:0016787">
    <property type="term" value="F:hydrolase activity"/>
    <property type="evidence" value="ECO:0007669"/>
    <property type="project" value="UniProtKB-KW"/>
</dbReference>
<dbReference type="Proteomes" id="UP000247790">
    <property type="component" value="Unassembled WGS sequence"/>
</dbReference>
<dbReference type="PANTHER" id="PTHR43344">
    <property type="entry name" value="PHOSPHOSERINE PHOSPHATASE"/>
    <property type="match status" value="1"/>
</dbReference>
<evidence type="ECO:0000313" key="6">
    <source>
        <dbReference type="EMBL" id="QKS56292.1"/>
    </source>
</evidence>
<accession>A0A2V4VLR2</accession>
<evidence type="ECO:0000313" key="7">
    <source>
        <dbReference type="Proteomes" id="UP000247790"/>
    </source>
</evidence>
<dbReference type="PANTHER" id="PTHR43344:SF13">
    <property type="entry name" value="PHOSPHATASE RV3661-RELATED"/>
    <property type="match status" value="1"/>
</dbReference>
<keyword evidence="3 5" id="KW-0378">Hydrolase</keyword>
<dbReference type="NCBIfam" id="TIGR01488">
    <property type="entry name" value="HAD-SF-IB"/>
    <property type="match status" value="1"/>
</dbReference>
<dbReference type="Pfam" id="PF12710">
    <property type="entry name" value="HAD"/>
    <property type="match status" value="1"/>
</dbReference>
<dbReference type="NCBIfam" id="TIGR01490">
    <property type="entry name" value="HAD-SF-IB-hyp1"/>
    <property type="match status" value="1"/>
</dbReference>
<keyword evidence="4" id="KW-0460">Magnesium</keyword>
<keyword evidence="8" id="KW-1185">Reference proteome</keyword>
<dbReference type="RefSeq" id="WP_110898488.1">
    <property type="nucleotide sequence ID" value="NZ_CP054614.1"/>
</dbReference>
<dbReference type="EMBL" id="QJSW01000017">
    <property type="protein sequence ID" value="PYE45720.1"/>
    <property type="molecule type" value="Genomic_DNA"/>
</dbReference>
<sequence>MKRTKIAIFDIDKTIIRSDSMFQFVYYGVRRYPWQAWRLPVIAFHTLLFKAGFMTVERVKRSYFQEIKRMSEQDLQHFFDTHLRTSIFTEASVEMQHRKEAGYHVLLVTASPHAYMKFFQQFPWVDHVIGTELVRHENGYTCVIDGENCKGEEKVRRIQSYLAKKNLEIDYEQSCSYSDSLSDLPVMQLVSQRYFINKRVPEMEALTWGK</sequence>
<dbReference type="AlphaFoldDB" id="A0A2V4VLR2"/>
<dbReference type="SUPFAM" id="SSF56784">
    <property type="entry name" value="HAD-like"/>
    <property type="match status" value="1"/>
</dbReference>
<comment type="similarity">
    <text evidence="1">Belongs to the HAD-like hydrolase superfamily. SerB family.</text>
</comment>
<dbReference type="EMBL" id="CP054614">
    <property type="protein sequence ID" value="QKS56292.1"/>
    <property type="molecule type" value="Genomic_DNA"/>
</dbReference>
<evidence type="ECO:0000313" key="5">
    <source>
        <dbReference type="EMBL" id="PYE45720.1"/>
    </source>
</evidence>
<dbReference type="OrthoDB" id="9794212at2"/>
<proteinExistence type="inferred from homology"/>
<dbReference type="Gene3D" id="3.40.50.1000">
    <property type="entry name" value="HAD superfamily/HAD-like"/>
    <property type="match status" value="1"/>
</dbReference>
<evidence type="ECO:0000313" key="8">
    <source>
        <dbReference type="Proteomes" id="UP000509327"/>
    </source>
</evidence>
<evidence type="ECO:0000256" key="4">
    <source>
        <dbReference type="ARBA" id="ARBA00022842"/>
    </source>
</evidence>
<dbReference type="InterPro" id="IPR036412">
    <property type="entry name" value="HAD-like_sf"/>
</dbReference>
<evidence type="ECO:0000256" key="3">
    <source>
        <dbReference type="ARBA" id="ARBA00022801"/>
    </source>
</evidence>
<organism evidence="5 7">
    <name type="scientific">Paenibacillus barcinonensis</name>
    <dbReference type="NCBI Taxonomy" id="198119"/>
    <lineage>
        <taxon>Bacteria</taxon>
        <taxon>Bacillati</taxon>
        <taxon>Bacillota</taxon>
        <taxon>Bacilli</taxon>
        <taxon>Bacillales</taxon>
        <taxon>Paenibacillaceae</taxon>
        <taxon>Paenibacillus</taxon>
    </lineage>
</organism>
<reference evidence="6 8" key="2">
    <citation type="submission" date="2020-06" db="EMBL/GenBank/DDBJ databases">
        <title>Complete genome of Paenibacillus barcinonensis KACC11450.</title>
        <authorList>
            <person name="Kim M."/>
            <person name="Park Y.-J."/>
            <person name="Shin J.-H."/>
        </authorList>
    </citation>
    <scope>NUCLEOTIDE SEQUENCE [LARGE SCALE GENOMIC DNA]</scope>
    <source>
        <strain evidence="6 8">KACC11450</strain>
    </source>
</reference>
<dbReference type="InterPro" id="IPR050582">
    <property type="entry name" value="HAD-like_SerB"/>
</dbReference>
<gene>
    <name evidence="5" type="ORF">DFQ00_11767</name>
    <name evidence="6" type="ORF">HUB98_08040</name>
</gene>
<dbReference type="Gene3D" id="1.20.1440.100">
    <property type="entry name" value="SG protein - dephosphorylation function"/>
    <property type="match status" value="1"/>
</dbReference>
<protein>
    <submittedName>
        <fullName evidence="5">HAD superfamily hydrolase (TIGR01490 family)</fullName>
    </submittedName>
    <submittedName>
        <fullName evidence="6">Haloacid dehalogenase-like hydrolase</fullName>
    </submittedName>
</protein>
<keyword evidence="2" id="KW-0479">Metal-binding</keyword>
<dbReference type="Proteomes" id="UP000509327">
    <property type="component" value="Chromosome"/>
</dbReference>
<dbReference type="InterPro" id="IPR023214">
    <property type="entry name" value="HAD_sf"/>
</dbReference>
<reference evidence="5 7" key="1">
    <citation type="submission" date="2018-06" db="EMBL/GenBank/DDBJ databases">
        <title>Genomic Encyclopedia of Type Strains, Phase III (KMG-III): the genomes of soil and plant-associated and newly described type strains.</title>
        <authorList>
            <person name="Whitman W."/>
        </authorList>
    </citation>
    <scope>NUCLEOTIDE SEQUENCE [LARGE SCALE GENOMIC DNA]</scope>
    <source>
        <strain evidence="5 7">CECT 7022</strain>
    </source>
</reference>
<dbReference type="InterPro" id="IPR006385">
    <property type="entry name" value="HAD_hydro_SerB1"/>
</dbReference>
<evidence type="ECO:0000256" key="2">
    <source>
        <dbReference type="ARBA" id="ARBA00022723"/>
    </source>
</evidence>